<feature type="region of interest" description="Disordered" evidence="1">
    <location>
        <begin position="1"/>
        <end position="20"/>
    </location>
</feature>
<dbReference type="Proteomes" id="UP001141806">
    <property type="component" value="Unassembled WGS sequence"/>
</dbReference>
<gene>
    <name evidence="3" type="ORF">NE237_025019</name>
</gene>
<reference evidence="3" key="1">
    <citation type="journal article" date="2023" name="Plant J.">
        <title>The genome of the king protea, Protea cynaroides.</title>
        <authorList>
            <person name="Chang J."/>
            <person name="Duong T.A."/>
            <person name="Schoeman C."/>
            <person name="Ma X."/>
            <person name="Roodt D."/>
            <person name="Barker N."/>
            <person name="Li Z."/>
            <person name="Van de Peer Y."/>
            <person name="Mizrachi E."/>
        </authorList>
    </citation>
    <scope>NUCLEOTIDE SEQUENCE</scope>
    <source>
        <tissue evidence="3">Young leaves</tissue>
    </source>
</reference>
<dbReference type="InterPro" id="IPR057352">
    <property type="entry name" value="TPR_TmcB/C"/>
</dbReference>
<evidence type="ECO:0000313" key="4">
    <source>
        <dbReference type="Proteomes" id="UP001141806"/>
    </source>
</evidence>
<evidence type="ECO:0000313" key="3">
    <source>
        <dbReference type="EMBL" id="KAJ4957908.1"/>
    </source>
</evidence>
<organism evidence="3 4">
    <name type="scientific">Protea cynaroides</name>
    <dbReference type="NCBI Taxonomy" id="273540"/>
    <lineage>
        <taxon>Eukaryota</taxon>
        <taxon>Viridiplantae</taxon>
        <taxon>Streptophyta</taxon>
        <taxon>Embryophyta</taxon>
        <taxon>Tracheophyta</taxon>
        <taxon>Spermatophyta</taxon>
        <taxon>Magnoliopsida</taxon>
        <taxon>Proteales</taxon>
        <taxon>Proteaceae</taxon>
        <taxon>Protea</taxon>
    </lineage>
</organism>
<evidence type="ECO:0000259" key="2">
    <source>
        <dbReference type="Pfam" id="PF25474"/>
    </source>
</evidence>
<dbReference type="SUPFAM" id="SSF48452">
    <property type="entry name" value="TPR-like"/>
    <property type="match status" value="1"/>
</dbReference>
<proteinExistence type="predicted"/>
<dbReference type="Pfam" id="PF25474">
    <property type="entry name" value="TPR_TmcB"/>
    <property type="match status" value="1"/>
</dbReference>
<dbReference type="PANTHER" id="PTHR26312:SF123">
    <property type="entry name" value="TETRATRICOPEPTIDE REPEAT (TPR)-LIKE SUPERFAMILY PROTEIN"/>
    <property type="match status" value="1"/>
</dbReference>
<name>A0A9Q0H435_9MAGN</name>
<feature type="domain" description="TmcB/TmcC TPR repeats" evidence="2">
    <location>
        <begin position="168"/>
        <end position="215"/>
    </location>
</feature>
<dbReference type="OrthoDB" id="439046at2759"/>
<protein>
    <recommendedName>
        <fullName evidence="2">TmcB/TmcC TPR repeats domain-containing protein</fullName>
    </recommendedName>
</protein>
<keyword evidence="4" id="KW-1185">Reference proteome</keyword>
<dbReference type="EMBL" id="JAMYWD010000010">
    <property type="protein sequence ID" value="KAJ4957908.1"/>
    <property type="molecule type" value="Genomic_DNA"/>
</dbReference>
<dbReference type="PANTHER" id="PTHR26312">
    <property type="entry name" value="TETRATRICOPEPTIDE REPEAT PROTEIN 5"/>
    <property type="match status" value="1"/>
</dbReference>
<accession>A0A9Q0H435</accession>
<sequence>MLQTLSPEFPRPPPFSLPPSGSTMKAVLLRTVSSLVQSSMVFDSPKLSFSCASHDSVTAALFSGENKKLSPSLSSPSLHFQMKDKASRSIRRAKSEADVACSLKNDSDRFSKLTSAGYRSFPAMIPEEKEEKLEFFGGGAGKDNKISGGNGDSGDGGGFVTGGSADQSKIAAYYQKMLKANPGDPLLLRNYGQFLHQVEKDAVRAEEYYGRAILASQGDGEVLSLCGKLIWESYRDETRAHSYFQQAVQASPNDCFVMGSYAHFLWDAVEDEQIGAASPLVEAF</sequence>
<evidence type="ECO:0000256" key="1">
    <source>
        <dbReference type="SAM" id="MobiDB-lite"/>
    </source>
</evidence>
<dbReference type="AlphaFoldDB" id="A0A9Q0H435"/>
<comment type="caution">
    <text evidence="3">The sequence shown here is derived from an EMBL/GenBank/DDBJ whole genome shotgun (WGS) entry which is preliminary data.</text>
</comment>
<dbReference type="InterPro" id="IPR011990">
    <property type="entry name" value="TPR-like_helical_dom_sf"/>
</dbReference>
<dbReference type="Gene3D" id="1.25.40.10">
    <property type="entry name" value="Tetratricopeptide repeat domain"/>
    <property type="match status" value="1"/>
</dbReference>